<name>A0A6J8DNP9_MYTCO</name>
<proteinExistence type="predicted"/>
<dbReference type="Pfam" id="PF03281">
    <property type="entry name" value="Mab-21"/>
    <property type="match status" value="1"/>
</dbReference>
<evidence type="ECO:0000313" key="3">
    <source>
        <dbReference type="Proteomes" id="UP000507470"/>
    </source>
</evidence>
<dbReference type="EMBL" id="CACVKT020007551">
    <property type="protein sequence ID" value="CAC5408520.1"/>
    <property type="molecule type" value="Genomic_DNA"/>
</dbReference>
<gene>
    <name evidence="2" type="ORF">MCOR_41904</name>
</gene>
<evidence type="ECO:0000313" key="2">
    <source>
        <dbReference type="EMBL" id="CAC5408520.1"/>
    </source>
</evidence>
<sequence>MTDIDVLLVNKYQTVAEVPHSSKRQYIMKESSHSGYVKLFKVKQTISSKGFKRYWKTIDKIQMHTFLSGRGNKFPARGNKSSGPALTKLESIGDRIFYDHDFVPAFKCVNWPSHAREWKFRKRKKWMAITRFNQQVSCVRLPCCACWSQM</sequence>
<dbReference type="AlphaFoldDB" id="A0A6J8DNP9"/>
<protein>
    <recommendedName>
        <fullName evidence="1">Mab-21-like nucleotidyltransferase domain-containing protein</fullName>
    </recommendedName>
</protein>
<organism evidence="2 3">
    <name type="scientific">Mytilus coruscus</name>
    <name type="common">Sea mussel</name>
    <dbReference type="NCBI Taxonomy" id="42192"/>
    <lineage>
        <taxon>Eukaryota</taxon>
        <taxon>Metazoa</taxon>
        <taxon>Spiralia</taxon>
        <taxon>Lophotrochozoa</taxon>
        <taxon>Mollusca</taxon>
        <taxon>Bivalvia</taxon>
        <taxon>Autobranchia</taxon>
        <taxon>Pteriomorphia</taxon>
        <taxon>Mytilida</taxon>
        <taxon>Mytiloidea</taxon>
        <taxon>Mytilidae</taxon>
        <taxon>Mytilinae</taxon>
        <taxon>Mytilus</taxon>
    </lineage>
</organism>
<accession>A0A6J8DNP9</accession>
<evidence type="ECO:0000259" key="1">
    <source>
        <dbReference type="Pfam" id="PF03281"/>
    </source>
</evidence>
<dbReference type="OrthoDB" id="6109095at2759"/>
<dbReference type="Proteomes" id="UP000507470">
    <property type="component" value="Unassembled WGS sequence"/>
</dbReference>
<reference evidence="2 3" key="1">
    <citation type="submission" date="2020-06" db="EMBL/GenBank/DDBJ databases">
        <authorList>
            <person name="Li R."/>
            <person name="Bekaert M."/>
        </authorList>
    </citation>
    <scope>NUCLEOTIDE SEQUENCE [LARGE SCALE GENOMIC DNA]</scope>
    <source>
        <strain evidence="3">wild</strain>
    </source>
</reference>
<feature type="domain" description="Mab-21-like nucleotidyltransferase" evidence="1">
    <location>
        <begin position="50"/>
        <end position="133"/>
    </location>
</feature>
<keyword evidence="3" id="KW-1185">Reference proteome</keyword>
<dbReference type="InterPro" id="IPR046903">
    <property type="entry name" value="Mab-21-like_nuc_Trfase"/>
</dbReference>